<organism evidence="1 2">
    <name type="scientific">Fusarium oxysporum f. sp. cubense (strain race 4)</name>
    <name type="common">Panama disease fungus</name>
    <dbReference type="NCBI Taxonomy" id="2502994"/>
    <lineage>
        <taxon>Eukaryota</taxon>
        <taxon>Fungi</taxon>
        <taxon>Dikarya</taxon>
        <taxon>Ascomycota</taxon>
        <taxon>Pezizomycotina</taxon>
        <taxon>Sordariomycetes</taxon>
        <taxon>Hypocreomycetidae</taxon>
        <taxon>Hypocreales</taxon>
        <taxon>Nectriaceae</taxon>
        <taxon>Fusarium</taxon>
        <taxon>Fusarium oxysporum species complex</taxon>
    </lineage>
</organism>
<protein>
    <submittedName>
        <fullName evidence="1">Uncharacterized protein</fullName>
    </submittedName>
</protein>
<name>N1RFA9_FUSC4</name>
<dbReference type="EMBL" id="KB726993">
    <property type="protein sequence ID" value="EMT63092.1"/>
    <property type="molecule type" value="Genomic_DNA"/>
</dbReference>
<accession>N1RFA9</accession>
<gene>
    <name evidence="1" type="ORF">FOC4_g10013296</name>
</gene>
<dbReference type="Proteomes" id="UP000016929">
    <property type="component" value="Unassembled WGS sequence"/>
</dbReference>
<evidence type="ECO:0000313" key="2">
    <source>
        <dbReference type="Proteomes" id="UP000016929"/>
    </source>
</evidence>
<sequence>MDDINIPTLSVNDETLDPYSLENSNNLADRLRSSSIECADYYQTFLPFLTLSRILNKACIEAHLKKEYGDLASQYADHIGPLYADEADAYKEMPFQMPSDNIPVFHHVFHRRTILPWCRLNGSEVGLKKFGRHITQGGYSTIQPIKIDKSSHEFEKVLRGVVSLRTVLNSTMKLKGFNDSMVSAIGISFNFWRPLSYMTDIT</sequence>
<keyword evidence="2" id="KW-1185">Reference proteome</keyword>
<dbReference type="HOGENOM" id="CLU_1354709_0_0_1"/>
<proteinExistence type="predicted"/>
<reference evidence="2" key="1">
    <citation type="submission" date="2012-09" db="EMBL/GenBank/DDBJ databases">
        <title>Genome sequencing and comparative transcriptomics of race 1 and race 4 of banana pathogen: Fusarium oxysporum f. sp. cubense.</title>
        <authorList>
            <person name="Fang X."/>
            <person name="Huang J."/>
        </authorList>
    </citation>
    <scope>NUCLEOTIDE SEQUENCE [LARGE SCALE GENOMIC DNA]</scope>
    <source>
        <strain evidence="2">race 4</strain>
    </source>
</reference>
<evidence type="ECO:0000313" key="1">
    <source>
        <dbReference type="EMBL" id="EMT63092.1"/>
    </source>
</evidence>
<reference evidence="2" key="2">
    <citation type="journal article" date="2014" name="PLoS ONE">
        <title>Genome and Transcriptome Analysis of the Fungal Pathogen Fusarium oxysporum f. sp. cubense Causing Banana Vascular Wilt Disease.</title>
        <authorList>
            <person name="Guo L."/>
            <person name="Han L."/>
            <person name="Yang L."/>
            <person name="Zeng H."/>
            <person name="Fan D."/>
            <person name="Zhu Y."/>
            <person name="Feng Y."/>
            <person name="Wang G."/>
            <person name="Peng C."/>
            <person name="Jiang X."/>
            <person name="Zhou D."/>
            <person name="Ni P."/>
            <person name="Liang C."/>
            <person name="Liu L."/>
            <person name="Wang J."/>
            <person name="Mao C."/>
            <person name="Fang X."/>
            <person name="Peng M."/>
            <person name="Huang J."/>
        </authorList>
    </citation>
    <scope>NUCLEOTIDE SEQUENCE [LARGE SCALE GENOMIC DNA]</scope>
    <source>
        <strain evidence="2">race 4</strain>
    </source>
</reference>
<dbReference type="AlphaFoldDB" id="N1RFA9"/>